<dbReference type="PANTHER" id="PTHR47506">
    <property type="entry name" value="TRANSCRIPTIONAL REGULATORY PROTEIN"/>
    <property type="match status" value="1"/>
</dbReference>
<dbReference type="InterPro" id="IPR009057">
    <property type="entry name" value="Homeodomain-like_sf"/>
</dbReference>
<dbReference type="PROSITE" id="PS50977">
    <property type="entry name" value="HTH_TETR_2"/>
    <property type="match status" value="1"/>
</dbReference>
<keyword evidence="7" id="KW-1185">Reference proteome</keyword>
<keyword evidence="2 4" id="KW-0238">DNA-binding</keyword>
<evidence type="ECO:0000256" key="4">
    <source>
        <dbReference type="PROSITE-ProRule" id="PRU00335"/>
    </source>
</evidence>
<dbReference type="PRINTS" id="PR00455">
    <property type="entry name" value="HTHTETR"/>
</dbReference>
<feature type="domain" description="HTH tetR-type" evidence="5">
    <location>
        <begin position="25"/>
        <end position="85"/>
    </location>
</feature>
<dbReference type="HOGENOM" id="CLU_069356_23_2_6"/>
<protein>
    <submittedName>
        <fullName evidence="6">Transcriptional regulator, TetR family</fullName>
    </submittedName>
</protein>
<dbReference type="Pfam" id="PF00440">
    <property type="entry name" value="TetR_N"/>
    <property type="match status" value="1"/>
</dbReference>
<dbReference type="Gene3D" id="1.10.357.10">
    <property type="entry name" value="Tetracycline Repressor, domain 2"/>
    <property type="match status" value="1"/>
</dbReference>
<organism evidence="6 7">
    <name type="scientific">Oleispira antarctica RB-8</name>
    <dbReference type="NCBI Taxonomy" id="698738"/>
    <lineage>
        <taxon>Bacteria</taxon>
        <taxon>Pseudomonadati</taxon>
        <taxon>Pseudomonadota</taxon>
        <taxon>Gammaproteobacteria</taxon>
        <taxon>Oceanospirillales</taxon>
        <taxon>Oceanospirillaceae</taxon>
        <taxon>Oleispira</taxon>
    </lineage>
</organism>
<sequence>MVDKSVYSCQHSITSIKIVLRTDMSSKRQLLISTAFKLFYKKGIHAVGINEILAESGVAKKTLYNHFSSKEALLLAVLQYRDEIYCQWLQSEFDKADRGVAKIDALFSALDNWFNDRTQVLALFHGCFFINVSAEYGELNSLIHQQCIHHKIRVESIIREAVKTLTEDPERIAEITQTLCYLKEGATVKAHVQGDKKSALNAREIAIKIIS</sequence>
<gene>
    <name evidence="6" type="ORF">OLEAN_C08080</name>
</gene>
<dbReference type="EMBL" id="FO203512">
    <property type="protein sequence ID" value="CCK74984.1"/>
    <property type="molecule type" value="Genomic_DNA"/>
</dbReference>
<keyword evidence="1" id="KW-0805">Transcription regulation</keyword>
<evidence type="ECO:0000313" key="7">
    <source>
        <dbReference type="Proteomes" id="UP000032749"/>
    </source>
</evidence>
<feature type="DNA-binding region" description="H-T-H motif" evidence="4">
    <location>
        <begin position="48"/>
        <end position="67"/>
    </location>
</feature>
<evidence type="ECO:0000256" key="1">
    <source>
        <dbReference type="ARBA" id="ARBA00023015"/>
    </source>
</evidence>
<dbReference type="GO" id="GO:0003677">
    <property type="term" value="F:DNA binding"/>
    <property type="evidence" value="ECO:0007669"/>
    <property type="project" value="UniProtKB-UniRule"/>
</dbReference>
<evidence type="ECO:0000256" key="2">
    <source>
        <dbReference type="ARBA" id="ARBA00023125"/>
    </source>
</evidence>
<dbReference type="AlphaFoldDB" id="R4YSB4"/>
<evidence type="ECO:0000259" key="5">
    <source>
        <dbReference type="PROSITE" id="PS50977"/>
    </source>
</evidence>
<reference evidence="6 7" key="1">
    <citation type="journal article" date="2013" name="Nat. Commun.">
        <title>Genome sequence and functional genomic analysis of the oil-degrading bacterium Oleispira antarctica.</title>
        <authorList>
            <person name="Kube M."/>
            <person name="Chernikova T.N."/>
            <person name="Al-Ramahi Y."/>
            <person name="Beloqui A."/>
            <person name="Lopez-Cortez N."/>
            <person name="Guazzaroni M.E."/>
            <person name="Heipieper H.J."/>
            <person name="Klages S."/>
            <person name="Kotsyurbenko O.R."/>
            <person name="Langer I."/>
            <person name="Nechitaylo T.Y."/>
            <person name="Lunsdorf H."/>
            <person name="Fernandez M."/>
            <person name="Juarez S."/>
            <person name="Ciordia S."/>
            <person name="Singer A."/>
            <person name="Kagan O."/>
            <person name="Egorova O."/>
            <person name="Petit P.A."/>
            <person name="Stogios P."/>
            <person name="Kim Y."/>
            <person name="Tchigvintsev A."/>
            <person name="Flick R."/>
            <person name="Denaro R."/>
            <person name="Genovese M."/>
            <person name="Albar J.P."/>
            <person name="Reva O.N."/>
            <person name="Martinez-Gomariz M."/>
            <person name="Tran H."/>
            <person name="Ferrer M."/>
            <person name="Savchenko A."/>
            <person name="Yakunin A.F."/>
            <person name="Yakimov M.M."/>
            <person name="Golyshina O.V."/>
            <person name="Reinhardt R."/>
            <person name="Golyshin P.N."/>
        </authorList>
    </citation>
    <scope>NUCLEOTIDE SEQUENCE [LARGE SCALE GENOMIC DNA]</scope>
</reference>
<evidence type="ECO:0000256" key="3">
    <source>
        <dbReference type="ARBA" id="ARBA00023163"/>
    </source>
</evidence>
<dbReference type="SUPFAM" id="SSF46689">
    <property type="entry name" value="Homeodomain-like"/>
    <property type="match status" value="1"/>
</dbReference>
<dbReference type="PATRIC" id="fig|698738.3.peg.842"/>
<keyword evidence="3" id="KW-0804">Transcription</keyword>
<evidence type="ECO:0000313" key="6">
    <source>
        <dbReference type="EMBL" id="CCK74984.1"/>
    </source>
</evidence>
<dbReference type="PANTHER" id="PTHR47506:SF1">
    <property type="entry name" value="HTH-TYPE TRANSCRIPTIONAL REGULATOR YJDC"/>
    <property type="match status" value="1"/>
</dbReference>
<accession>R4YSB4</accession>
<dbReference type="SUPFAM" id="SSF48498">
    <property type="entry name" value="Tetracyclin repressor-like, C-terminal domain"/>
    <property type="match status" value="1"/>
</dbReference>
<dbReference type="Proteomes" id="UP000032749">
    <property type="component" value="Chromosome"/>
</dbReference>
<dbReference type="KEGG" id="oai:OLEAN_C08080"/>
<name>R4YSB4_OLEAN</name>
<proteinExistence type="predicted"/>
<dbReference type="InterPro" id="IPR001647">
    <property type="entry name" value="HTH_TetR"/>
</dbReference>
<dbReference type="InterPro" id="IPR036271">
    <property type="entry name" value="Tet_transcr_reg_TetR-rel_C_sf"/>
</dbReference>